<name>A0A5N6L2Z0_9ROSI</name>
<sequence length="87" mass="9372">MAAADSQETTTQAWSYDHTGYPQALRLRSLPVPATPPTPHHIILKTSAAALNPVDIQLMNLGLWSLPLPLNLISTVRSGKMGLGEDL</sequence>
<dbReference type="Proteomes" id="UP000327013">
    <property type="component" value="Unassembled WGS sequence"/>
</dbReference>
<dbReference type="Gene3D" id="3.90.180.10">
    <property type="entry name" value="Medium-chain alcohol dehydrogenases, catalytic domain"/>
    <property type="match status" value="1"/>
</dbReference>
<proteinExistence type="predicted"/>
<accession>A0A5N6L2Z0</accession>
<gene>
    <name evidence="1" type="ORF">FH972_025919</name>
</gene>
<dbReference type="OrthoDB" id="201656at2759"/>
<keyword evidence="2" id="KW-1185">Reference proteome</keyword>
<evidence type="ECO:0000313" key="2">
    <source>
        <dbReference type="Proteomes" id="UP000327013"/>
    </source>
</evidence>
<dbReference type="EMBL" id="VIBQ01000073">
    <property type="protein sequence ID" value="KAB8611414.1"/>
    <property type="molecule type" value="Genomic_DNA"/>
</dbReference>
<dbReference type="InterPro" id="IPR011032">
    <property type="entry name" value="GroES-like_sf"/>
</dbReference>
<organism evidence="1 2">
    <name type="scientific">Carpinus fangiana</name>
    <dbReference type="NCBI Taxonomy" id="176857"/>
    <lineage>
        <taxon>Eukaryota</taxon>
        <taxon>Viridiplantae</taxon>
        <taxon>Streptophyta</taxon>
        <taxon>Embryophyta</taxon>
        <taxon>Tracheophyta</taxon>
        <taxon>Spermatophyta</taxon>
        <taxon>Magnoliopsida</taxon>
        <taxon>eudicotyledons</taxon>
        <taxon>Gunneridae</taxon>
        <taxon>Pentapetalae</taxon>
        <taxon>rosids</taxon>
        <taxon>fabids</taxon>
        <taxon>Fagales</taxon>
        <taxon>Betulaceae</taxon>
        <taxon>Carpinus</taxon>
    </lineage>
</organism>
<protein>
    <submittedName>
        <fullName evidence="1">Uncharacterized protein</fullName>
    </submittedName>
</protein>
<dbReference type="SUPFAM" id="SSF50129">
    <property type="entry name" value="GroES-like"/>
    <property type="match status" value="1"/>
</dbReference>
<comment type="caution">
    <text evidence="1">The sequence shown here is derived from an EMBL/GenBank/DDBJ whole genome shotgun (WGS) entry which is preliminary data.</text>
</comment>
<evidence type="ECO:0000313" key="1">
    <source>
        <dbReference type="EMBL" id="KAB8611414.1"/>
    </source>
</evidence>
<dbReference type="AlphaFoldDB" id="A0A5N6L2Z0"/>
<reference evidence="1 2" key="1">
    <citation type="submission" date="2019-06" db="EMBL/GenBank/DDBJ databases">
        <title>A chromosomal-level reference genome of Carpinus fangiana (Coryloideae, Betulaceae).</title>
        <authorList>
            <person name="Yang X."/>
            <person name="Wang Z."/>
            <person name="Zhang L."/>
            <person name="Hao G."/>
            <person name="Liu J."/>
            <person name="Yang Y."/>
        </authorList>
    </citation>
    <scope>NUCLEOTIDE SEQUENCE [LARGE SCALE GENOMIC DNA]</scope>
    <source>
        <strain evidence="1">Cfa_2016G</strain>
        <tissue evidence="1">Leaf</tissue>
    </source>
</reference>